<sequence length="47" mass="5612">MSLGYFIFYSPTINCQKSLPLENRNNQSARNRLKSTKYQHFYLLPND</sequence>
<proteinExistence type="predicted"/>
<dbReference type="EMBL" id="CADCTZ010000381">
    <property type="protein sequence ID" value="CAA9338070.1"/>
    <property type="molecule type" value="Genomic_DNA"/>
</dbReference>
<evidence type="ECO:0000313" key="1">
    <source>
        <dbReference type="EMBL" id="CAA9338070.1"/>
    </source>
</evidence>
<name>A0A6J4LPS4_9CYAN</name>
<protein>
    <submittedName>
        <fullName evidence="1">Uncharacterized protein</fullName>
    </submittedName>
</protein>
<dbReference type="AlphaFoldDB" id="A0A6J4LPS4"/>
<reference evidence="1" key="1">
    <citation type="submission" date="2020-02" db="EMBL/GenBank/DDBJ databases">
        <authorList>
            <person name="Meier V. D."/>
        </authorList>
    </citation>
    <scope>NUCLEOTIDE SEQUENCE</scope>
    <source>
        <strain evidence="1">AVDCRST_MAG84</strain>
    </source>
</reference>
<organism evidence="1">
    <name type="scientific">uncultured Microcoleus sp</name>
    <dbReference type="NCBI Taxonomy" id="259945"/>
    <lineage>
        <taxon>Bacteria</taxon>
        <taxon>Bacillati</taxon>
        <taxon>Cyanobacteriota</taxon>
        <taxon>Cyanophyceae</taxon>
        <taxon>Oscillatoriophycideae</taxon>
        <taxon>Oscillatoriales</taxon>
        <taxon>Microcoleaceae</taxon>
        <taxon>Microcoleus</taxon>
        <taxon>environmental samples</taxon>
    </lineage>
</organism>
<accession>A0A6J4LPS4</accession>
<gene>
    <name evidence="1" type="ORF">AVDCRST_MAG84-2226</name>
</gene>